<dbReference type="RefSeq" id="WP_077275657.1">
    <property type="nucleotide sequence ID" value="NZ_CP019609.1"/>
</dbReference>
<dbReference type="SUPFAM" id="SSF55920">
    <property type="entry name" value="Creatinase/aminopeptidase"/>
    <property type="match status" value="1"/>
</dbReference>
<gene>
    <name evidence="1" type="ORF">BW732_04530</name>
</gene>
<accession>A0A1Q2D5P9</accession>
<name>A0A1Q2D5P9_9ENTE</name>
<protein>
    <submittedName>
        <fullName evidence="1">Xaa-Pro aminopeptidase</fullName>
    </submittedName>
</protein>
<dbReference type="InterPro" id="IPR036005">
    <property type="entry name" value="Creatinase/aminopeptidase-like"/>
</dbReference>
<dbReference type="OrthoDB" id="9778159at2"/>
<evidence type="ECO:0000313" key="2">
    <source>
        <dbReference type="Proteomes" id="UP000188246"/>
    </source>
</evidence>
<dbReference type="AlphaFoldDB" id="A0A1Q2D5P9"/>
<dbReference type="KEGG" id="vpi:BW732_04530"/>
<keyword evidence="1" id="KW-0645">Protease</keyword>
<keyword evidence="1" id="KW-0031">Aminopeptidase</keyword>
<dbReference type="STRING" id="633807.BW732_04530"/>
<dbReference type="EMBL" id="CP019609">
    <property type="protein sequence ID" value="AQP53567.1"/>
    <property type="molecule type" value="Genomic_DNA"/>
</dbReference>
<reference evidence="1 2" key="1">
    <citation type="journal article" date="2010" name="Int. J. Syst. Evol. Microbiol.">
        <title>Vagococcus penaei sp. nov., isolated from spoilage microbiota of cooked shrimp (Penaeus vannamei).</title>
        <authorList>
            <person name="Jaffres E."/>
            <person name="Prevost H."/>
            <person name="Rossero A."/>
            <person name="Joffraud J.J."/>
            <person name="Dousset X."/>
        </authorList>
    </citation>
    <scope>NUCLEOTIDE SEQUENCE [LARGE SCALE GENOMIC DNA]</scope>
    <source>
        <strain evidence="1 2">CD276</strain>
    </source>
</reference>
<organism evidence="1 2">
    <name type="scientific">Vagococcus penaei</name>
    <dbReference type="NCBI Taxonomy" id="633807"/>
    <lineage>
        <taxon>Bacteria</taxon>
        <taxon>Bacillati</taxon>
        <taxon>Bacillota</taxon>
        <taxon>Bacilli</taxon>
        <taxon>Lactobacillales</taxon>
        <taxon>Enterococcaceae</taxon>
        <taxon>Vagococcus</taxon>
    </lineage>
</organism>
<sequence length="460" mass="51965">MQHYLKKVKSPKGTTITEKVFLTDETLQARKEKLLSLMKEYNFSSLIIYADKEHGASFEYLTGFIPRFEEGIQLLKQDGTSTLLLGNENYNKVPRARTQSDGILCPLLSLPNQPMDLKKSMGDYFKQAVIDTSSKVGLVGWKLLTTDITDERQLFDVPAFIVEGLQAAIGQDVKLVNATHLLIGPEIGVRTVNNANELAHYEYGASLASDSVLDAMNHLKEGISEREVGECLTKEGQYNTVISIAAFGERFEKANLYPTNRVLNQGDKVSLTVAYKGGLSSRNGYAVSTYEQLEDIDPGYFLDVVIPYYRAYRYWLDQIKIGKTGGAFYREFSNFYPQEIYGWGLCPGHLVADEEWLSSPFYEGSKAELRSGMLFQVDFIPIQKGHQGVSAESTVAIADARLRSDIEINYPEMWQRIVERRRYLSEELNIHLHEELLPMCDTLGYLRPLLLNSDIALVLE</sequence>
<dbReference type="Proteomes" id="UP000188246">
    <property type="component" value="Chromosome"/>
</dbReference>
<evidence type="ECO:0000313" key="1">
    <source>
        <dbReference type="EMBL" id="AQP53567.1"/>
    </source>
</evidence>
<keyword evidence="2" id="KW-1185">Reference proteome</keyword>
<proteinExistence type="predicted"/>
<dbReference type="Gene3D" id="3.90.230.10">
    <property type="entry name" value="Creatinase/methionine aminopeptidase superfamily"/>
    <property type="match status" value="1"/>
</dbReference>
<keyword evidence="1" id="KW-0378">Hydrolase</keyword>
<dbReference type="CDD" id="cd01066">
    <property type="entry name" value="APP_MetAP"/>
    <property type="match status" value="1"/>
</dbReference>
<dbReference type="GO" id="GO:0004177">
    <property type="term" value="F:aminopeptidase activity"/>
    <property type="evidence" value="ECO:0007669"/>
    <property type="project" value="UniProtKB-KW"/>
</dbReference>